<name>A0A7Z2ZMM8_9BACL</name>
<comment type="similarity">
    <text evidence="1">Belongs to the short-chain dehydrogenases/reductases (SDR) family.</text>
</comment>
<dbReference type="GO" id="GO:0016616">
    <property type="term" value="F:oxidoreductase activity, acting on the CH-OH group of donors, NAD or NADP as acceptor"/>
    <property type="evidence" value="ECO:0007669"/>
    <property type="project" value="TreeGrafter"/>
</dbReference>
<sequence length="205" mass="21685">MHLGGHGRRPSLTDGSAIGILHNVVEEEDWVHVVQQTIDAHGTVNVLVNSAGVSNKEDTMAEWKRVLEINLTGSYLGIRSVIPIMKKAGGGSIVNIASLAGMVGGGFNGYAASKGGIRAISRAAAVDYAKDSIRVNSIYPGLIITPMTEGILHHQQLKEQFEEKTPLPRFGTPDDIAFGVLYLASDVTSYVTGTELVIDGGTTAS</sequence>
<evidence type="ECO:0000256" key="1">
    <source>
        <dbReference type="ARBA" id="ARBA00006484"/>
    </source>
</evidence>
<proteinExistence type="inferred from homology"/>
<dbReference type="Pfam" id="PF13561">
    <property type="entry name" value="adh_short_C2"/>
    <property type="match status" value="1"/>
</dbReference>
<keyword evidence="2" id="KW-0560">Oxidoreductase</keyword>
<dbReference type="SUPFAM" id="SSF51735">
    <property type="entry name" value="NAD(P)-binding Rossmann-fold domains"/>
    <property type="match status" value="1"/>
</dbReference>
<organism evidence="3 4">
    <name type="scientific">Cohnella herbarum</name>
    <dbReference type="NCBI Taxonomy" id="2728023"/>
    <lineage>
        <taxon>Bacteria</taxon>
        <taxon>Bacillati</taxon>
        <taxon>Bacillota</taxon>
        <taxon>Bacilli</taxon>
        <taxon>Bacillales</taxon>
        <taxon>Paenibacillaceae</taxon>
        <taxon>Cohnella</taxon>
    </lineage>
</organism>
<gene>
    <name evidence="3" type="ORF">HH215_18800</name>
</gene>
<accession>A0A7Z2ZMM8</accession>
<dbReference type="FunFam" id="3.40.50.720:FF:000084">
    <property type="entry name" value="Short-chain dehydrogenase reductase"/>
    <property type="match status" value="1"/>
</dbReference>
<protein>
    <submittedName>
        <fullName evidence="3">SDR family oxidoreductase</fullName>
    </submittedName>
</protein>
<dbReference type="PRINTS" id="PR00081">
    <property type="entry name" value="GDHRDH"/>
</dbReference>
<keyword evidence="4" id="KW-1185">Reference proteome</keyword>
<dbReference type="PROSITE" id="PS00061">
    <property type="entry name" value="ADH_SHORT"/>
    <property type="match status" value="1"/>
</dbReference>
<dbReference type="AlphaFoldDB" id="A0A7Z2ZMM8"/>
<dbReference type="EMBL" id="CP051680">
    <property type="protein sequence ID" value="QJD85025.1"/>
    <property type="molecule type" value="Genomic_DNA"/>
</dbReference>
<reference evidence="3 4" key="1">
    <citation type="submission" date="2020-04" db="EMBL/GenBank/DDBJ databases">
        <title>Genome sequencing of novel species.</title>
        <authorList>
            <person name="Heo J."/>
            <person name="Kim S.-J."/>
            <person name="Kim J.-S."/>
            <person name="Hong S.-B."/>
            <person name="Kwon S.-W."/>
        </authorList>
    </citation>
    <scope>NUCLEOTIDE SEQUENCE [LARGE SCALE GENOMIC DNA]</scope>
    <source>
        <strain evidence="3 4">MFER-1</strain>
    </source>
</reference>
<dbReference type="InterPro" id="IPR002347">
    <property type="entry name" value="SDR_fam"/>
</dbReference>
<dbReference type="KEGG" id="cheb:HH215_18800"/>
<dbReference type="PANTHER" id="PTHR42760:SF133">
    <property type="entry name" value="3-OXOACYL-[ACYL-CARRIER-PROTEIN] REDUCTASE"/>
    <property type="match status" value="1"/>
</dbReference>
<dbReference type="Proteomes" id="UP000502248">
    <property type="component" value="Chromosome"/>
</dbReference>
<evidence type="ECO:0000313" key="4">
    <source>
        <dbReference type="Proteomes" id="UP000502248"/>
    </source>
</evidence>
<dbReference type="GO" id="GO:0008206">
    <property type="term" value="P:bile acid metabolic process"/>
    <property type="evidence" value="ECO:0007669"/>
    <property type="project" value="UniProtKB-ARBA"/>
</dbReference>
<dbReference type="Gene3D" id="3.40.50.720">
    <property type="entry name" value="NAD(P)-binding Rossmann-like Domain"/>
    <property type="match status" value="1"/>
</dbReference>
<dbReference type="InterPro" id="IPR020904">
    <property type="entry name" value="Sc_DH/Rdtase_CS"/>
</dbReference>
<dbReference type="InterPro" id="IPR036291">
    <property type="entry name" value="NAD(P)-bd_dom_sf"/>
</dbReference>
<evidence type="ECO:0000256" key="2">
    <source>
        <dbReference type="ARBA" id="ARBA00023002"/>
    </source>
</evidence>
<dbReference type="PANTHER" id="PTHR42760">
    <property type="entry name" value="SHORT-CHAIN DEHYDROGENASES/REDUCTASES FAMILY MEMBER"/>
    <property type="match status" value="1"/>
</dbReference>
<evidence type="ECO:0000313" key="3">
    <source>
        <dbReference type="EMBL" id="QJD85025.1"/>
    </source>
</evidence>
<dbReference type="PRINTS" id="PR00080">
    <property type="entry name" value="SDRFAMILY"/>
</dbReference>